<feature type="region of interest" description="Disordered" evidence="1">
    <location>
        <begin position="1"/>
        <end position="23"/>
    </location>
</feature>
<reference evidence="2 3" key="1">
    <citation type="journal article" date="2015" name="Proc. Natl. Acad. Sci. U.S.A.">
        <title>The resurrection genome of Boea hygrometrica: A blueprint for survival of dehydration.</title>
        <authorList>
            <person name="Xiao L."/>
            <person name="Yang G."/>
            <person name="Zhang L."/>
            <person name="Yang X."/>
            <person name="Zhao S."/>
            <person name="Ji Z."/>
            <person name="Zhou Q."/>
            <person name="Hu M."/>
            <person name="Wang Y."/>
            <person name="Chen M."/>
            <person name="Xu Y."/>
            <person name="Jin H."/>
            <person name="Xiao X."/>
            <person name="Hu G."/>
            <person name="Bao F."/>
            <person name="Hu Y."/>
            <person name="Wan P."/>
            <person name="Li L."/>
            <person name="Deng X."/>
            <person name="Kuang T."/>
            <person name="Xiang C."/>
            <person name="Zhu J.K."/>
            <person name="Oliver M.J."/>
            <person name="He Y."/>
        </authorList>
    </citation>
    <scope>NUCLEOTIDE SEQUENCE [LARGE SCALE GENOMIC DNA]</scope>
    <source>
        <strain evidence="3">cv. XS01</strain>
    </source>
</reference>
<evidence type="ECO:0008006" key="4">
    <source>
        <dbReference type="Google" id="ProtNLM"/>
    </source>
</evidence>
<dbReference type="PANTHER" id="PTHR33143:SF50">
    <property type="entry name" value="PROTEIN MKS1"/>
    <property type="match status" value="1"/>
</dbReference>
<dbReference type="EMBL" id="KV017185">
    <property type="protein sequence ID" value="KZV18848.1"/>
    <property type="molecule type" value="Genomic_DNA"/>
</dbReference>
<dbReference type="GO" id="GO:0005634">
    <property type="term" value="C:nucleus"/>
    <property type="evidence" value="ECO:0007669"/>
    <property type="project" value="TreeGrafter"/>
</dbReference>
<keyword evidence="3" id="KW-1185">Reference proteome</keyword>
<evidence type="ECO:0000313" key="3">
    <source>
        <dbReference type="Proteomes" id="UP000250235"/>
    </source>
</evidence>
<dbReference type="Proteomes" id="UP000250235">
    <property type="component" value="Unassembled WGS sequence"/>
</dbReference>
<evidence type="ECO:0000313" key="2">
    <source>
        <dbReference type="EMBL" id="KZV18848.1"/>
    </source>
</evidence>
<organism evidence="2 3">
    <name type="scientific">Dorcoceras hygrometricum</name>
    <dbReference type="NCBI Taxonomy" id="472368"/>
    <lineage>
        <taxon>Eukaryota</taxon>
        <taxon>Viridiplantae</taxon>
        <taxon>Streptophyta</taxon>
        <taxon>Embryophyta</taxon>
        <taxon>Tracheophyta</taxon>
        <taxon>Spermatophyta</taxon>
        <taxon>Magnoliopsida</taxon>
        <taxon>eudicotyledons</taxon>
        <taxon>Gunneridae</taxon>
        <taxon>Pentapetalae</taxon>
        <taxon>asterids</taxon>
        <taxon>lamiids</taxon>
        <taxon>Lamiales</taxon>
        <taxon>Gesneriaceae</taxon>
        <taxon>Didymocarpoideae</taxon>
        <taxon>Trichosporeae</taxon>
        <taxon>Loxocarpinae</taxon>
        <taxon>Dorcoceras</taxon>
    </lineage>
</organism>
<name>A0A2Z7AAV5_9LAMI</name>
<sequence>MDLPEVFSTGGLGGNRSQPIKELQGPRPAVLKVNKNSYKIRKPQVMPPTSPPEDRRSVIIHAVSPKVTHTTVIDFMKLVQALDRERFLHRHARRCSEKPLPSPE</sequence>
<dbReference type="AlphaFoldDB" id="A0A2Z7AAV5"/>
<dbReference type="InterPro" id="IPR039607">
    <property type="entry name" value="VQ_8/17/18/20/21/25"/>
</dbReference>
<dbReference type="PANTHER" id="PTHR33143">
    <property type="entry name" value="F16F4.1 PROTEIN-RELATED"/>
    <property type="match status" value="1"/>
</dbReference>
<dbReference type="OrthoDB" id="1518325at2759"/>
<evidence type="ECO:0000256" key="1">
    <source>
        <dbReference type="SAM" id="MobiDB-lite"/>
    </source>
</evidence>
<proteinExistence type="predicted"/>
<accession>A0A2Z7AAV5</accession>
<protein>
    <recommendedName>
        <fullName evidence="4">VQ domain-containing protein</fullName>
    </recommendedName>
</protein>
<gene>
    <name evidence="2" type="ORF">F511_08654</name>
</gene>